<comment type="caution">
    <text evidence="1">The sequence shown here is derived from an EMBL/GenBank/DDBJ whole genome shotgun (WGS) entry which is preliminary data.</text>
</comment>
<keyword evidence="2" id="KW-1185">Reference proteome</keyword>
<proteinExistence type="predicted"/>
<sequence>MVVRVTHDPDVAARTDHCLLLRAGRLVAAGEPGEVLPGLLPDPAAWVSPR</sequence>
<evidence type="ECO:0000313" key="2">
    <source>
        <dbReference type="Proteomes" id="UP001500804"/>
    </source>
</evidence>
<dbReference type="SUPFAM" id="SSF52540">
    <property type="entry name" value="P-loop containing nucleoside triphosphate hydrolases"/>
    <property type="match status" value="1"/>
</dbReference>
<dbReference type="InterPro" id="IPR027417">
    <property type="entry name" value="P-loop_NTPase"/>
</dbReference>
<dbReference type="Gene3D" id="3.40.50.300">
    <property type="entry name" value="P-loop containing nucleotide triphosphate hydrolases"/>
    <property type="match status" value="1"/>
</dbReference>
<evidence type="ECO:0000313" key="1">
    <source>
        <dbReference type="EMBL" id="GAA5132943.1"/>
    </source>
</evidence>
<protein>
    <recommendedName>
        <fullName evidence="3">ABC transporter ATP-binding protein</fullName>
    </recommendedName>
</protein>
<evidence type="ECO:0008006" key="3">
    <source>
        <dbReference type="Google" id="ProtNLM"/>
    </source>
</evidence>
<organism evidence="1 2">
    <name type="scientific">Pseudonocardia adelaidensis</name>
    <dbReference type="NCBI Taxonomy" id="648754"/>
    <lineage>
        <taxon>Bacteria</taxon>
        <taxon>Bacillati</taxon>
        <taxon>Actinomycetota</taxon>
        <taxon>Actinomycetes</taxon>
        <taxon>Pseudonocardiales</taxon>
        <taxon>Pseudonocardiaceae</taxon>
        <taxon>Pseudonocardia</taxon>
    </lineage>
</organism>
<reference evidence="2" key="1">
    <citation type="journal article" date="2019" name="Int. J. Syst. Evol. Microbiol.">
        <title>The Global Catalogue of Microorganisms (GCM) 10K type strain sequencing project: providing services to taxonomists for standard genome sequencing and annotation.</title>
        <authorList>
            <consortium name="The Broad Institute Genomics Platform"/>
            <consortium name="The Broad Institute Genome Sequencing Center for Infectious Disease"/>
            <person name="Wu L."/>
            <person name="Ma J."/>
        </authorList>
    </citation>
    <scope>NUCLEOTIDE SEQUENCE [LARGE SCALE GENOMIC DNA]</scope>
    <source>
        <strain evidence="2">JCM 18302</strain>
    </source>
</reference>
<dbReference type="Proteomes" id="UP001500804">
    <property type="component" value="Unassembled WGS sequence"/>
</dbReference>
<gene>
    <name evidence="1" type="ORF">GCM10023320_58380</name>
</gene>
<accession>A0ABP9NT46</accession>
<name>A0ABP9NT46_9PSEU</name>
<dbReference type="EMBL" id="BAABJO010000026">
    <property type="protein sequence ID" value="GAA5132943.1"/>
    <property type="molecule type" value="Genomic_DNA"/>
</dbReference>